<evidence type="ECO:0000259" key="5">
    <source>
        <dbReference type="PROSITE" id="PS51934"/>
    </source>
</evidence>
<evidence type="ECO:0000256" key="2">
    <source>
        <dbReference type="ARBA" id="ARBA00022679"/>
    </source>
</evidence>
<gene>
    <name evidence="7" type="primary">LOC103375419</name>
</gene>
<dbReference type="RefSeq" id="XP_008303910.1">
    <property type="nucleotide sequence ID" value="XM_008305688.1"/>
</dbReference>
<dbReference type="GeneID" id="103375419"/>
<feature type="domain" description="LRAT" evidence="5">
    <location>
        <begin position="20"/>
        <end position="146"/>
    </location>
</feature>
<dbReference type="PANTHER" id="PTHR13943">
    <property type="entry name" value="HRAS-LIKE SUPPRESSOR - RELATED"/>
    <property type="match status" value="1"/>
</dbReference>
<dbReference type="GO" id="GO:0016410">
    <property type="term" value="F:N-acyltransferase activity"/>
    <property type="evidence" value="ECO:0007669"/>
    <property type="project" value="TreeGrafter"/>
</dbReference>
<dbReference type="GO" id="GO:0070292">
    <property type="term" value="P:N-acylphosphatidylethanolamine metabolic process"/>
    <property type="evidence" value="ECO:0007669"/>
    <property type="project" value="TreeGrafter"/>
</dbReference>
<evidence type="ECO:0000313" key="6">
    <source>
        <dbReference type="Proteomes" id="UP000694891"/>
    </source>
</evidence>
<accession>A0A9Y4U3V2</accession>
<dbReference type="GO" id="GO:0004623">
    <property type="term" value="F:phospholipase A2 activity"/>
    <property type="evidence" value="ECO:0007669"/>
    <property type="project" value="TreeGrafter"/>
</dbReference>
<keyword evidence="6" id="KW-1185">Reference proteome</keyword>
<dbReference type="PANTHER" id="PTHR13943:SF37">
    <property type="entry name" value="PHOSPHOLIPASE A AND ACYLTRANSFERASE 1"/>
    <property type="match status" value="1"/>
</dbReference>
<evidence type="ECO:0000256" key="1">
    <source>
        <dbReference type="ARBA" id="ARBA00007824"/>
    </source>
</evidence>
<dbReference type="AlphaFoldDB" id="A0A9Y4U3V2"/>
<evidence type="ECO:0000313" key="7">
    <source>
        <dbReference type="RefSeq" id="XP_008303910.1"/>
    </source>
</evidence>
<keyword evidence="3" id="KW-0378">Hydrolase</keyword>
<sequence length="178" mass="20266">MDYDQQVEHIETNAKFGDLIEFDYPIGFSHWGVYDDDGYVIHFAVPDEGPVMSTIRSYLQAVVQVCGDLLLGETRIRRVRLAEINVPQGAHVLVRNNGHAFPPSAPEDMRLRLDALLDHHFQYQLFTLNCEHFATFIRYGKSVCNQIPTRPKNVENVDATEVFQAIVDSKQTAEDDAE</sequence>
<dbReference type="GO" id="GO:0005737">
    <property type="term" value="C:cytoplasm"/>
    <property type="evidence" value="ECO:0007669"/>
    <property type="project" value="TreeGrafter"/>
</dbReference>
<dbReference type="InterPro" id="IPR038765">
    <property type="entry name" value="Papain-like_cys_pep_sf"/>
</dbReference>
<comment type="similarity">
    <text evidence="1">Belongs to the H-rev107 family.</text>
</comment>
<protein>
    <submittedName>
        <fullName evidence="7">Retinoic acid receptor responder protein 3-like</fullName>
    </submittedName>
</protein>
<proteinExistence type="inferred from homology"/>
<dbReference type="PROSITE" id="PS51934">
    <property type="entry name" value="LRAT"/>
    <property type="match status" value="1"/>
</dbReference>
<evidence type="ECO:0000256" key="4">
    <source>
        <dbReference type="ARBA" id="ARBA00023098"/>
    </source>
</evidence>
<name>A0A9Y4U3V2_9TELE</name>
<dbReference type="Pfam" id="PF04970">
    <property type="entry name" value="LRAT"/>
    <property type="match status" value="1"/>
</dbReference>
<dbReference type="SUPFAM" id="SSF54001">
    <property type="entry name" value="Cysteine proteinases"/>
    <property type="match status" value="1"/>
</dbReference>
<evidence type="ECO:0000256" key="3">
    <source>
        <dbReference type="ARBA" id="ARBA00022801"/>
    </source>
</evidence>
<organism evidence="6 7">
    <name type="scientific">Stegastes partitus</name>
    <name type="common">bicolor damselfish</name>
    <dbReference type="NCBI Taxonomy" id="144197"/>
    <lineage>
        <taxon>Eukaryota</taxon>
        <taxon>Metazoa</taxon>
        <taxon>Chordata</taxon>
        <taxon>Craniata</taxon>
        <taxon>Vertebrata</taxon>
        <taxon>Euteleostomi</taxon>
        <taxon>Actinopterygii</taxon>
        <taxon>Neopterygii</taxon>
        <taxon>Teleostei</taxon>
        <taxon>Neoteleostei</taxon>
        <taxon>Acanthomorphata</taxon>
        <taxon>Ovalentaria</taxon>
        <taxon>Pomacentridae</taxon>
        <taxon>Stegastes</taxon>
    </lineage>
</organism>
<dbReference type="InterPro" id="IPR007053">
    <property type="entry name" value="LRAT_dom"/>
</dbReference>
<reference evidence="7" key="1">
    <citation type="submission" date="2025-08" db="UniProtKB">
        <authorList>
            <consortium name="RefSeq"/>
        </authorList>
    </citation>
    <scope>IDENTIFICATION</scope>
</reference>
<keyword evidence="2" id="KW-0808">Transferase</keyword>
<dbReference type="InterPro" id="IPR051496">
    <property type="entry name" value="H-rev107_PLA/AT"/>
</dbReference>
<dbReference type="GO" id="GO:0008970">
    <property type="term" value="F:phospholipase A1 activity"/>
    <property type="evidence" value="ECO:0007669"/>
    <property type="project" value="TreeGrafter"/>
</dbReference>
<keyword evidence="4" id="KW-0443">Lipid metabolism</keyword>
<dbReference type="Gene3D" id="3.90.1720.10">
    <property type="entry name" value="endopeptidase domain like (from Nostoc punctiforme)"/>
    <property type="match status" value="1"/>
</dbReference>
<dbReference type="Proteomes" id="UP000694891">
    <property type="component" value="Unplaced"/>
</dbReference>